<evidence type="ECO:0000256" key="1">
    <source>
        <dbReference type="ARBA" id="ARBA00022679"/>
    </source>
</evidence>
<evidence type="ECO:0000313" key="7">
    <source>
        <dbReference type="Proteomes" id="UP000595064"/>
    </source>
</evidence>
<keyword evidence="4" id="KW-0460">Magnesium</keyword>
<evidence type="ECO:0000256" key="2">
    <source>
        <dbReference type="ARBA" id="ARBA00022695"/>
    </source>
</evidence>
<dbReference type="GO" id="GO:0003723">
    <property type="term" value="F:RNA binding"/>
    <property type="evidence" value="ECO:0007669"/>
    <property type="project" value="InterPro"/>
</dbReference>
<keyword evidence="3" id="KW-0479">Metal-binding</keyword>
<gene>
    <name evidence="6" type="ORF">I6G47_23300</name>
</gene>
<evidence type="ECO:0000256" key="4">
    <source>
        <dbReference type="ARBA" id="ARBA00022842"/>
    </source>
</evidence>
<name>A0A7T2YQY3_9BURK</name>
<dbReference type="AlphaFoldDB" id="A0A7T2YQY3"/>
<protein>
    <submittedName>
        <fullName evidence="6">RNA-directed DNA polymerase</fullName>
    </submittedName>
</protein>
<dbReference type="CDD" id="cd03487">
    <property type="entry name" value="RT_Bac_retron_II"/>
    <property type="match status" value="1"/>
</dbReference>
<evidence type="ECO:0000256" key="5">
    <source>
        <dbReference type="ARBA" id="ARBA00022918"/>
    </source>
</evidence>
<keyword evidence="2" id="KW-0548">Nucleotidyltransferase</keyword>
<organism evidence="6 7">
    <name type="scientific">Delftia lacustris</name>
    <dbReference type="NCBI Taxonomy" id="558537"/>
    <lineage>
        <taxon>Bacteria</taxon>
        <taxon>Pseudomonadati</taxon>
        <taxon>Pseudomonadota</taxon>
        <taxon>Betaproteobacteria</taxon>
        <taxon>Burkholderiales</taxon>
        <taxon>Comamonadaceae</taxon>
        <taxon>Delftia</taxon>
    </lineage>
</organism>
<reference evidence="6 7" key="1">
    <citation type="submission" date="2020-12" db="EMBL/GenBank/DDBJ databases">
        <title>FDA dAtabase for Regulatory Grade micrObial Sequences (FDA-ARGOS): Supporting development and validation of Infectious Disease Dx tests.</title>
        <authorList>
            <person name="Sproer C."/>
            <person name="Gronow S."/>
            <person name="Severitt S."/>
            <person name="Schroder I."/>
            <person name="Tallon L."/>
            <person name="Sadzewicz L."/>
            <person name="Zhao X."/>
            <person name="Boylan J."/>
            <person name="Ott S."/>
            <person name="Bowen H."/>
            <person name="Vavikolanu K."/>
            <person name="Mehta A."/>
            <person name="Aluvathingal J."/>
            <person name="Nadendla S."/>
            <person name="Lowell S."/>
            <person name="Myers T."/>
            <person name="Yan Y."/>
            <person name="Sichtig H."/>
        </authorList>
    </citation>
    <scope>NUCLEOTIDE SEQUENCE [LARGE SCALE GENOMIC DNA]</scope>
    <source>
        <strain evidence="6 7">FDAARGOS_890</strain>
    </source>
</reference>
<keyword evidence="7" id="KW-1185">Reference proteome</keyword>
<dbReference type="GO" id="GO:0003964">
    <property type="term" value="F:RNA-directed DNA polymerase activity"/>
    <property type="evidence" value="ECO:0007669"/>
    <property type="project" value="UniProtKB-KW"/>
</dbReference>
<evidence type="ECO:0000313" key="6">
    <source>
        <dbReference type="EMBL" id="QPS79915.1"/>
    </source>
</evidence>
<dbReference type="InterPro" id="IPR000123">
    <property type="entry name" value="Reverse_transcriptase_msDNA"/>
</dbReference>
<dbReference type="GO" id="GO:0051607">
    <property type="term" value="P:defense response to virus"/>
    <property type="evidence" value="ECO:0007669"/>
    <property type="project" value="UniProtKB-KW"/>
</dbReference>
<sequence length="340" mass="37901">MSLCLSKPSYQAKPIRSIAALARALRWGEQALVQLADRSESMWRTVKPQPGSTRQTFDAMGQLKELHTRLKLHIFSKVVFPDYLQGSLAGRDYVTNASLHAKKKILICEDVKRFFPSVGAIYIEQVWRDCLGFAPDVARLLTKLTTKGGYLPQGAITSSFLANLVLWRHEPLLHAKLKQRGISYSRYVDDMALSSASHLDKDTQTWAIAQVYGMLARHDLKASRDKHDVFAASRPMIATKLIVNHSPSLGAKKRSQVRAQVLQLEMAAASVVDADQIRGLANKAAQRVGQLGRFHKTAAAHLKSRIATVRDTLTADSRVAITGERAAHWEHLEGENPWSY</sequence>
<dbReference type="Proteomes" id="UP000595064">
    <property type="component" value="Chromosome"/>
</dbReference>
<dbReference type="InterPro" id="IPR043502">
    <property type="entry name" value="DNA/RNA_pol_sf"/>
</dbReference>
<dbReference type="SUPFAM" id="SSF56672">
    <property type="entry name" value="DNA/RNA polymerases"/>
    <property type="match status" value="1"/>
</dbReference>
<dbReference type="GO" id="GO:0046872">
    <property type="term" value="F:metal ion binding"/>
    <property type="evidence" value="ECO:0007669"/>
    <property type="project" value="UniProtKB-KW"/>
</dbReference>
<dbReference type="RefSeq" id="WP_016452106.1">
    <property type="nucleotide sequence ID" value="NZ_CP065748.1"/>
</dbReference>
<keyword evidence="5 6" id="KW-0695">RNA-directed DNA polymerase</keyword>
<dbReference type="EMBL" id="CP065748">
    <property type="protein sequence ID" value="QPS79915.1"/>
    <property type="molecule type" value="Genomic_DNA"/>
</dbReference>
<evidence type="ECO:0000256" key="3">
    <source>
        <dbReference type="ARBA" id="ARBA00022723"/>
    </source>
</evidence>
<accession>A0A7T2YQY3</accession>
<keyword evidence="1" id="KW-0808">Transferase</keyword>
<dbReference type="KEGG" id="dla:I6G47_23300"/>
<proteinExistence type="predicted"/>